<feature type="compositionally biased region" description="Basic and acidic residues" evidence="1">
    <location>
        <begin position="16"/>
        <end position="28"/>
    </location>
</feature>
<proteinExistence type="predicted"/>
<gene>
    <name evidence="2" type="ORF">HZH66_013971</name>
</gene>
<protein>
    <submittedName>
        <fullName evidence="2">Uncharacterized protein</fullName>
    </submittedName>
</protein>
<evidence type="ECO:0000313" key="2">
    <source>
        <dbReference type="EMBL" id="KAF7381577.1"/>
    </source>
</evidence>
<evidence type="ECO:0000256" key="1">
    <source>
        <dbReference type="SAM" id="MobiDB-lite"/>
    </source>
</evidence>
<dbReference type="Proteomes" id="UP000614350">
    <property type="component" value="Unassembled WGS sequence"/>
</dbReference>
<accession>A0A834J513</accession>
<name>A0A834J513_VESVU</name>
<keyword evidence="3" id="KW-1185">Reference proteome</keyword>
<feature type="region of interest" description="Disordered" evidence="1">
    <location>
        <begin position="12"/>
        <end position="37"/>
    </location>
</feature>
<comment type="caution">
    <text evidence="2">The sequence shown here is derived from an EMBL/GenBank/DDBJ whole genome shotgun (WGS) entry which is preliminary data.</text>
</comment>
<dbReference type="EMBL" id="JACSEA010000020">
    <property type="protein sequence ID" value="KAF7381577.1"/>
    <property type="molecule type" value="Genomic_DNA"/>
</dbReference>
<organism evidence="2 3">
    <name type="scientific">Vespula vulgaris</name>
    <name type="common">Yellow jacket</name>
    <name type="synonym">Wasp</name>
    <dbReference type="NCBI Taxonomy" id="7454"/>
    <lineage>
        <taxon>Eukaryota</taxon>
        <taxon>Metazoa</taxon>
        <taxon>Ecdysozoa</taxon>
        <taxon>Arthropoda</taxon>
        <taxon>Hexapoda</taxon>
        <taxon>Insecta</taxon>
        <taxon>Pterygota</taxon>
        <taxon>Neoptera</taxon>
        <taxon>Endopterygota</taxon>
        <taxon>Hymenoptera</taxon>
        <taxon>Apocrita</taxon>
        <taxon>Aculeata</taxon>
        <taxon>Vespoidea</taxon>
        <taxon>Vespidae</taxon>
        <taxon>Vespinae</taxon>
        <taxon>Vespula</taxon>
    </lineage>
</organism>
<reference evidence="2" key="1">
    <citation type="journal article" date="2020" name="G3 (Bethesda)">
        <title>High-Quality Assemblies for Three Invasive Social Wasps from the &lt;i&gt;Vespula&lt;/i&gt; Genus.</title>
        <authorList>
            <person name="Harrop T.W.R."/>
            <person name="Guhlin J."/>
            <person name="McLaughlin G.M."/>
            <person name="Permina E."/>
            <person name="Stockwell P."/>
            <person name="Gilligan J."/>
            <person name="Le Lec M.F."/>
            <person name="Gruber M.A.M."/>
            <person name="Quinn O."/>
            <person name="Lovegrove M."/>
            <person name="Duncan E.J."/>
            <person name="Remnant E.J."/>
            <person name="Van Eeckhoven J."/>
            <person name="Graham B."/>
            <person name="Knapp R.A."/>
            <person name="Langford K.W."/>
            <person name="Kronenberg Z."/>
            <person name="Press M.O."/>
            <person name="Eacker S.M."/>
            <person name="Wilson-Rankin E.E."/>
            <person name="Purcell J."/>
            <person name="Lester P.J."/>
            <person name="Dearden P.K."/>
        </authorList>
    </citation>
    <scope>NUCLEOTIDE SEQUENCE</scope>
    <source>
        <strain evidence="2">Marl-1</strain>
    </source>
</reference>
<sequence>MVIKSSQLVANNSRSKITDNNKQTEKRPPISRFNGSGGLNQLPGFTFYNSVGVKPLRADDARLAGWLGRGSGACQSLVIDNHRAMDTIRWNPIALIPSLRSYPGDKPMYKQPISIALIFQK</sequence>
<evidence type="ECO:0000313" key="3">
    <source>
        <dbReference type="Proteomes" id="UP000614350"/>
    </source>
</evidence>
<dbReference type="AlphaFoldDB" id="A0A834J513"/>